<sequence length="492" mass="53219">MQTGMKNALITVLLATTLRLIFARYTGLGIDESYMVAASHQFAASYFDHPLASWWLELGSRWVFGSADPIVVRLPFIILSAVSSWLLYLLTTRLYGARAGFWAVVAYNISPVFSLAFGCWVLPDGPLDASLLAAAYALSRALGVADGEAEPEARWWAAAGFFAGLAMLSKYSAALVLLGAVFVLLTDPLARTQLRRLAPWGAGVLAVLMFTPVLYWNARHGWQSFGYQSGRALGLRLHPLAPLSIWGGEALFVLPWLWVPMMGLLLGALRRGPRERRGWMLSCLAILPVVLFSLVGIWSSTRILYHWATPGYLLLLPMLGHWAAGWHPRWRNAVAVFSALLLTSAALLIAAEVTYGIIPNSAIPAKPGKSPLLQVVNWDSLAPEIPPGIDAVAALRWYDAGKIGYALRGTATVVTVFGPEPHEFGNAAPPSSLLGKNILLIAMPGNAAKIGALYAPYFKTLQPGPTLTVMDHGQLLLAIPTFTGTDLLSAPQ</sequence>
<proteinExistence type="predicted"/>
<gene>
    <name evidence="10" type="ORF">GCM10010909_31910</name>
</gene>
<evidence type="ECO:0000256" key="5">
    <source>
        <dbReference type="ARBA" id="ARBA00022692"/>
    </source>
</evidence>
<evidence type="ECO:0000256" key="7">
    <source>
        <dbReference type="ARBA" id="ARBA00023136"/>
    </source>
</evidence>
<keyword evidence="11" id="KW-1185">Reference proteome</keyword>
<evidence type="ECO:0000256" key="6">
    <source>
        <dbReference type="ARBA" id="ARBA00022989"/>
    </source>
</evidence>
<dbReference type="PANTHER" id="PTHR33908:SF11">
    <property type="entry name" value="MEMBRANE PROTEIN"/>
    <property type="match status" value="1"/>
</dbReference>
<comment type="subcellular location">
    <subcellularLocation>
        <location evidence="1">Cell membrane</location>
        <topology evidence="1">Multi-pass membrane protein</topology>
    </subcellularLocation>
</comment>
<dbReference type="InterPro" id="IPR050297">
    <property type="entry name" value="LipidA_mod_glycosyltrf_83"/>
</dbReference>
<evidence type="ECO:0000259" key="9">
    <source>
        <dbReference type="Pfam" id="PF13231"/>
    </source>
</evidence>
<organism evidence="10 11">
    <name type="scientific">Acidocella aquatica</name>
    <dbReference type="NCBI Taxonomy" id="1922313"/>
    <lineage>
        <taxon>Bacteria</taxon>
        <taxon>Pseudomonadati</taxon>
        <taxon>Pseudomonadota</taxon>
        <taxon>Alphaproteobacteria</taxon>
        <taxon>Acetobacterales</taxon>
        <taxon>Acidocellaceae</taxon>
        <taxon>Acidocella</taxon>
    </lineage>
</organism>
<keyword evidence="3" id="KW-0328">Glycosyltransferase</keyword>
<feature type="transmembrane region" description="Helical" evidence="8">
    <location>
        <begin position="243"/>
        <end position="266"/>
    </location>
</feature>
<evidence type="ECO:0000256" key="8">
    <source>
        <dbReference type="SAM" id="Phobius"/>
    </source>
</evidence>
<dbReference type="PANTHER" id="PTHR33908">
    <property type="entry name" value="MANNOSYLTRANSFERASE YKCB-RELATED"/>
    <property type="match status" value="1"/>
</dbReference>
<evidence type="ECO:0000256" key="3">
    <source>
        <dbReference type="ARBA" id="ARBA00022676"/>
    </source>
</evidence>
<feature type="transmembrane region" description="Helical" evidence="8">
    <location>
        <begin position="336"/>
        <end position="358"/>
    </location>
</feature>
<feature type="transmembrane region" description="Helical" evidence="8">
    <location>
        <begin position="70"/>
        <end position="89"/>
    </location>
</feature>
<feature type="transmembrane region" description="Helical" evidence="8">
    <location>
        <begin position="197"/>
        <end position="216"/>
    </location>
</feature>
<dbReference type="Proteomes" id="UP001156641">
    <property type="component" value="Unassembled WGS sequence"/>
</dbReference>
<protein>
    <recommendedName>
        <fullName evidence="9">Glycosyltransferase RgtA/B/C/D-like domain-containing protein</fullName>
    </recommendedName>
</protein>
<feature type="transmembrane region" description="Helical" evidence="8">
    <location>
        <begin position="155"/>
        <end position="185"/>
    </location>
</feature>
<dbReference type="EMBL" id="BSOS01000090">
    <property type="protein sequence ID" value="GLR68510.1"/>
    <property type="molecule type" value="Genomic_DNA"/>
</dbReference>
<accession>A0ABQ6AEN9</accession>
<feature type="transmembrane region" description="Helical" evidence="8">
    <location>
        <begin position="278"/>
        <end position="298"/>
    </location>
</feature>
<keyword evidence="7 8" id="KW-0472">Membrane</keyword>
<keyword evidence="2" id="KW-1003">Cell membrane</keyword>
<evidence type="ECO:0000256" key="1">
    <source>
        <dbReference type="ARBA" id="ARBA00004651"/>
    </source>
</evidence>
<keyword evidence="4" id="KW-0808">Transferase</keyword>
<dbReference type="Pfam" id="PF13231">
    <property type="entry name" value="PMT_2"/>
    <property type="match status" value="1"/>
</dbReference>
<name>A0ABQ6AEN9_9PROT</name>
<evidence type="ECO:0000313" key="11">
    <source>
        <dbReference type="Proteomes" id="UP001156641"/>
    </source>
</evidence>
<evidence type="ECO:0000256" key="4">
    <source>
        <dbReference type="ARBA" id="ARBA00022679"/>
    </source>
</evidence>
<keyword evidence="6 8" id="KW-1133">Transmembrane helix</keyword>
<keyword evidence="5 8" id="KW-0812">Transmembrane</keyword>
<dbReference type="InterPro" id="IPR038731">
    <property type="entry name" value="RgtA/B/C-like"/>
</dbReference>
<evidence type="ECO:0000256" key="2">
    <source>
        <dbReference type="ARBA" id="ARBA00022475"/>
    </source>
</evidence>
<feature type="domain" description="Glycosyltransferase RgtA/B/C/D-like" evidence="9">
    <location>
        <begin position="48"/>
        <end position="216"/>
    </location>
</feature>
<feature type="transmembrane region" description="Helical" evidence="8">
    <location>
        <begin position="101"/>
        <end position="123"/>
    </location>
</feature>
<evidence type="ECO:0000313" key="10">
    <source>
        <dbReference type="EMBL" id="GLR68510.1"/>
    </source>
</evidence>
<reference evidence="11" key="1">
    <citation type="journal article" date="2019" name="Int. J. Syst. Evol. Microbiol.">
        <title>The Global Catalogue of Microorganisms (GCM) 10K type strain sequencing project: providing services to taxonomists for standard genome sequencing and annotation.</title>
        <authorList>
            <consortium name="The Broad Institute Genomics Platform"/>
            <consortium name="The Broad Institute Genome Sequencing Center for Infectious Disease"/>
            <person name="Wu L."/>
            <person name="Ma J."/>
        </authorList>
    </citation>
    <scope>NUCLEOTIDE SEQUENCE [LARGE SCALE GENOMIC DNA]</scope>
    <source>
        <strain evidence="11">NBRC 112502</strain>
    </source>
</reference>
<comment type="caution">
    <text evidence="10">The sequence shown here is derived from an EMBL/GenBank/DDBJ whole genome shotgun (WGS) entry which is preliminary data.</text>
</comment>
<feature type="transmembrane region" description="Helical" evidence="8">
    <location>
        <begin position="304"/>
        <end position="324"/>
    </location>
</feature>